<dbReference type="EMBL" id="JAFMOF010000004">
    <property type="protein sequence ID" value="MBO0655931.1"/>
    <property type="molecule type" value="Genomic_DNA"/>
</dbReference>
<sequence length="72" mass="7686">MRGHVVGAEAEAGYPVQQRHSAVGQQGPVAVSEPVQRVTSRGQVRDLYARPEGVHLRATAWLVTATRPATVA</sequence>
<evidence type="ECO:0000256" key="1">
    <source>
        <dbReference type="SAM" id="MobiDB-lite"/>
    </source>
</evidence>
<feature type="region of interest" description="Disordered" evidence="1">
    <location>
        <begin position="1"/>
        <end position="36"/>
    </location>
</feature>
<proteinExistence type="predicted"/>
<evidence type="ECO:0000313" key="3">
    <source>
        <dbReference type="Proteomes" id="UP000664781"/>
    </source>
</evidence>
<accession>A0A939JP23</accession>
<dbReference type="Proteomes" id="UP000664781">
    <property type="component" value="Unassembled WGS sequence"/>
</dbReference>
<evidence type="ECO:0000313" key="2">
    <source>
        <dbReference type="EMBL" id="MBO0655931.1"/>
    </source>
</evidence>
<protein>
    <submittedName>
        <fullName evidence="2">Uncharacterized protein</fullName>
    </submittedName>
</protein>
<name>A0A939JP23_9ACTN</name>
<gene>
    <name evidence="2" type="ORF">J1792_25115</name>
</gene>
<dbReference type="AlphaFoldDB" id="A0A939JP23"/>
<dbReference type="RefSeq" id="WP_179198854.1">
    <property type="nucleotide sequence ID" value="NZ_JAFMOF010000004.1"/>
</dbReference>
<keyword evidence="3" id="KW-1185">Reference proteome</keyword>
<organism evidence="2 3">
    <name type="scientific">Streptomyces triculaminicus</name>
    <dbReference type="NCBI Taxonomy" id="2816232"/>
    <lineage>
        <taxon>Bacteria</taxon>
        <taxon>Bacillati</taxon>
        <taxon>Actinomycetota</taxon>
        <taxon>Actinomycetes</taxon>
        <taxon>Kitasatosporales</taxon>
        <taxon>Streptomycetaceae</taxon>
        <taxon>Streptomyces</taxon>
    </lineage>
</organism>
<comment type="caution">
    <text evidence="2">The sequence shown here is derived from an EMBL/GenBank/DDBJ whole genome shotgun (WGS) entry which is preliminary data.</text>
</comment>
<reference evidence="2" key="1">
    <citation type="submission" date="2021-03" db="EMBL/GenBank/DDBJ databases">
        <title>Streptomyces strains.</title>
        <authorList>
            <person name="Lund M.B."/>
            <person name="Toerring T."/>
        </authorList>
    </citation>
    <scope>NUCLEOTIDE SEQUENCE</scope>
    <source>
        <strain evidence="2">JCM 4242</strain>
    </source>
</reference>